<feature type="transmembrane region" description="Helical" evidence="1">
    <location>
        <begin position="89"/>
        <end position="112"/>
    </location>
</feature>
<feature type="transmembrane region" description="Helical" evidence="1">
    <location>
        <begin position="53"/>
        <end position="77"/>
    </location>
</feature>
<dbReference type="OrthoDB" id="1176146at2"/>
<keyword evidence="1" id="KW-1133">Transmembrane helix</keyword>
<dbReference type="Proteomes" id="UP000288547">
    <property type="component" value="Unassembled WGS sequence"/>
</dbReference>
<dbReference type="AlphaFoldDB" id="A0A444PXM0"/>
<feature type="transmembrane region" description="Helical" evidence="1">
    <location>
        <begin position="12"/>
        <end position="33"/>
    </location>
</feature>
<feature type="transmembrane region" description="Helical" evidence="1">
    <location>
        <begin position="198"/>
        <end position="219"/>
    </location>
</feature>
<reference evidence="2 3" key="1">
    <citation type="submission" date="2018-12" db="EMBL/GenBank/DDBJ databases">
        <authorList>
            <person name="Li F."/>
        </authorList>
    </citation>
    <scope>NUCLEOTIDE SEQUENCE [LARGE SCALE GENOMIC DNA]</scope>
    <source>
        <strain evidence="2 3">11W25H-1</strain>
    </source>
</reference>
<feature type="transmembrane region" description="Helical" evidence="1">
    <location>
        <begin position="172"/>
        <end position="192"/>
    </location>
</feature>
<evidence type="ECO:0000313" key="3">
    <source>
        <dbReference type="Proteomes" id="UP000288547"/>
    </source>
</evidence>
<keyword evidence="1" id="KW-0812">Transmembrane</keyword>
<accession>A0A444PXM0</accession>
<dbReference type="Pfam" id="PF14329">
    <property type="entry name" value="DUF4386"/>
    <property type="match status" value="1"/>
</dbReference>
<keyword evidence="3" id="KW-1185">Reference proteome</keyword>
<keyword evidence="1" id="KW-0472">Membrane</keyword>
<gene>
    <name evidence="2" type="ORF">ELQ90_00995</name>
</gene>
<name>A0A444PXM0_9MICO</name>
<protein>
    <submittedName>
        <fullName evidence="2">DUF4386 domain-containing protein</fullName>
    </submittedName>
</protein>
<dbReference type="EMBL" id="RZNB01000001">
    <property type="protein sequence ID" value="RWZ52567.1"/>
    <property type="molecule type" value="Genomic_DNA"/>
</dbReference>
<dbReference type="InterPro" id="IPR025495">
    <property type="entry name" value="DUF4386"/>
</dbReference>
<dbReference type="RefSeq" id="WP_128493410.1">
    <property type="nucleotide sequence ID" value="NZ_RZNB01000001.1"/>
</dbReference>
<comment type="caution">
    <text evidence="2">The sequence shown here is derived from an EMBL/GenBank/DDBJ whole genome shotgun (WGS) entry which is preliminary data.</text>
</comment>
<proteinExistence type="predicted"/>
<organism evidence="2 3">
    <name type="scientific">Labedella phragmitis</name>
    <dbReference type="NCBI Taxonomy" id="2498849"/>
    <lineage>
        <taxon>Bacteria</taxon>
        <taxon>Bacillati</taxon>
        <taxon>Actinomycetota</taxon>
        <taxon>Actinomycetes</taxon>
        <taxon>Micrococcales</taxon>
        <taxon>Microbacteriaceae</taxon>
        <taxon>Labedella</taxon>
    </lineage>
</organism>
<evidence type="ECO:0000256" key="1">
    <source>
        <dbReference type="SAM" id="Phobius"/>
    </source>
</evidence>
<evidence type="ECO:0000313" key="2">
    <source>
        <dbReference type="EMBL" id="RWZ52567.1"/>
    </source>
</evidence>
<sequence length="243" mass="25685">MQTPARPDDRSARITGALFLVTFISAITGVILYGPVLSDPGYVAGAGDDVRVLLGVVCEIVLVISNLGTAIVLYPVLRRYHEAAAIGFVVARVIECVFIVVGMLSVLTVVGLRRDGGAGGSAEYGEIARALVVLHEWTFLLGPGFVVGIGNGLLLGFLMYRSRLVPRPLATIALVGGPLMSLSGIAVLFGAYGQTSVISGVLTLPEIVWEASLGLYLLVRGFRSAERPIRAGENARRGTVRRP</sequence>
<feature type="transmembrane region" description="Helical" evidence="1">
    <location>
        <begin position="139"/>
        <end position="160"/>
    </location>
</feature>